<organism evidence="3">
    <name type="scientific">Ignisphaera aggregans</name>
    <dbReference type="NCBI Taxonomy" id="334771"/>
    <lineage>
        <taxon>Archaea</taxon>
        <taxon>Thermoproteota</taxon>
        <taxon>Thermoprotei</taxon>
        <taxon>Desulfurococcales</taxon>
        <taxon>Desulfurococcaceae</taxon>
        <taxon>Ignisphaera</taxon>
    </lineage>
</organism>
<accession>A0A7C4NN23</accession>
<keyword evidence="1" id="KW-0472">Membrane</keyword>
<evidence type="ECO:0008006" key="4">
    <source>
        <dbReference type="Google" id="ProtNLM"/>
    </source>
</evidence>
<feature type="transmembrane region" description="Helical" evidence="1">
    <location>
        <begin position="19"/>
        <end position="41"/>
    </location>
</feature>
<dbReference type="AlphaFoldDB" id="A0A7C4NN23"/>
<reference evidence="3" key="1">
    <citation type="journal article" date="2020" name="mSystems">
        <title>Genome- and Community-Level Interaction Insights into Carbon Utilization and Element Cycling Functions of Hydrothermarchaeota in Hydrothermal Sediment.</title>
        <authorList>
            <person name="Zhou Z."/>
            <person name="Liu Y."/>
            <person name="Xu W."/>
            <person name="Pan J."/>
            <person name="Luo Z.H."/>
            <person name="Li M."/>
        </authorList>
    </citation>
    <scope>NUCLEOTIDE SEQUENCE [LARGE SCALE GENOMIC DNA]</scope>
    <source>
        <strain evidence="3">SpSt-637</strain>
        <strain evidence="2">SpSt-667</strain>
    </source>
</reference>
<gene>
    <name evidence="3" type="ORF">ENU08_00570</name>
    <name evidence="2" type="ORF">ENU41_02695</name>
</gene>
<evidence type="ECO:0000256" key="1">
    <source>
        <dbReference type="SAM" id="Phobius"/>
    </source>
</evidence>
<evidence type="ECO:0000313" key="2">
    <source>
        <dbReference type="EMBL" id="HGQ35570.1"/>
    </source>
</evidence>
<protein>
    <recommendedName>
        <fullName evidence="4">ABC transporter permease</fullName>
    </recommendedName>
</protein>
<sequence>MARCVVVVLMHILRKRIGVVLFIALISTALSILSLFAIGSIKSLYMVYDVFYPINSSNRFKIIISSDAISPFTSIVDLKYIEAKLKGFEDVYLHPVFVTVGFVGVEPVVVYEVKDVNDTCAYPDQGLLKRTEVLWDNFIPIQSIFTRETLFLRICGVGEKPGIGVNHNTIARIRGVPPNYYSFVIVEVNSMDTLSKVYEALALRVDESGIEKLVKRVMFIAIRGGKSIELKDFQNPTEVYLSKFGIYRDYVMYLAYSIALTALIGLPLLGIGTVGYLRTDLELFLSLGVTKKLLIAVFMILLSILIALSSITSIVVVVHLGIKSLANFLGYGIPLNIDNSDVLYMGSVQFVLCIAGIVRELKNYEN</sequence>
<comment type="caution">
    <text evidence="3">The sequence shown here is derived from an EMBL/GenBank/DDBJ whole genome shotgun (WGS) entry which is preliminary data.</text>
</comment>
<feature type="transmembrane region" description="Helical" evidence="1">
    <location>
        <begin position="293"/>
        <end position="322"/>
    </location>
</feature>
<proteinExistence type="predicted"/>
<dbReference type="EMBL" id="DTBD01000005">
    <property type="protein sequence ID" value="HGQ63731.1"/>
    <property type="molecule type" value="Genomic_DNA"/>
</dbReference>
<evidence type="ECO:0000313" key="3">
    <source>
        <dbReference type="EMBL" id="HGQ63731.1"/>
    </source>
</evidence>
<feature type="transmembrane region" description="Helical" evidence="1">
    <location>
        <begin position="250"/>
        <end position="272"/>
    </location>
</feature>
<dbReference type="EMBL" id="DTCK01000013">
    <property type="protein sequence ID" value="HGQ35570.1"/>
    <property type="molecule type" value="Genomic_DNA"/>
</dbReference>
<name>A0A7C4NN23_9CREN</name>
<keyword evidence="1" id="KW-1133">Transmembrane helix</keyword>
<keyword evidence="1" id="KW-0812">Transmembrane</keyword>